<dbReference type="PROSITE" id="PS00941">
    <property type="entry name" value="CARBOXYLESTERASE_B_2"/>
    <property type="match status" value="1"/>
</dbReference>
<name>A0A1J1IPN1_9DIPT</name>
<evidence type="ECO:0000313" key="8">
    <source>
        <dbReference type="Proteomes" id="UP000183832"/>
    </source>
</evidence>
<dbReference type="Proteomes" id="UP000183832">
    <property type="component" value="Unassembled WGS sequence"/>
</dbReference>
<dbReference type="FunFam" id="3.40.50.1820:FF:000156">
    <property type="entry name" value="Neuroligin-4, Y-linked"/>
    <property type="match status" value="1"/>
</dbReference>
<evidence type="ECO:0000256" key="1">
    <source>
        <dbReference type="ARBA" id="ARBA00005964"/>
    </source>
</evidence>
<feature type="compositionally biased region" description="Low complexity" evidence="4">
    <location>
        <begin position="841"/>
        <end position="853"/>
    </location>
</feature>
<dbReference type="InterPro" id="IPR002018">
    <property type="entry name" value="CarbesteraseB"/>
</dbReference>
<evidence type="ECO:0000256" key="4">
    <source>
        <dbReference type="SAM" id="MobiDB-lite"/>
    </source>
</evidence>
<keyword evidence="5" id="KW-1133">Transmembrane helix</keyword>
<feature type="transmembrane region" description="Helical" evidence="5">
    <location>
        <begin position="761"/>
        <end position="784"/>
    </location>
</feature>
<dbReference type="OrthoDB" id="408631at2759"/>
<keyword evidence="5" id="KW-0472">Membrane</keyword>
<feature type="compositionally biased region" description="Low complexity" evidence="4">
    <location>
        <begin position="914"/>
        <end position="924"/>
    </location>
</feature>
<dbReference type="EMBL" id="CVRI01000054">
    <property type="protein sequence ID" value="CRL00457.1"/>
    <property type="molecule type" value="Genomic_DNA"/>
</dbReference>
<evidence type="ECO:0000256" key="5">
    <source>
        <dbReference type="SAM" id="Phobius"/>
    </source>
</evidence>
<accession>A0A1J1IPN1</accession>
<dbReference type="InterPro" id="IPR051093">
    <property type="entry name" value="Neuroligin/BSAL"/>
</dbReference>
<keyword evidence="8" id="KW-1185">Reference proteome</keyword>
<comment type="similarity">
    <text evidence="1">Belongs to the type-B carboxylesterase/lipase family.</text>
</comment>
<evidence type="ECO:0000313" key="7">
    <source>
        <dbReference type="EMBL" id="CRL00457.1"/>
    </source>
</evidence>
<gene>
    <name evidence="7" type="primary">similar to Neuroligin-4</name>
    <name evidence="7" type="ORF">CLUMA_CG013720</name>
</gene>
<keyword evidence="5" id="KW-0812">Transmembrane</keyword>
<feature type="region of interest" description="Disordered" evidence="4">
    <location>
        <begin position="892"/>
        <end position="961"/>
    </location>
</feature>
<sequence length="961" mass="110450">MATRKTKRCLGDGKSPSISEMNIIKLSRIVKKNMFIVFLISFVGLWALSSAQPQYQGYNPLLGDRDPRFYSRPGVDYKPPNPGDDEYRTYFHNNRRYGYYQPNGYGQTYPGQNRPEQYPGNTGLGDDRFKYDPNNPTNVQTPFPGVLGGFREDLQGKIRRDSLLLDRDIFVQSNYGEIQGFKVHLYDNPDPNSYYRPWHQNVDRIFGECSTFLGIPYALPPTYEGRFKPPRRHRGWQLLQAVDYGPACPQPVQYVGATKGIRDMDEDCLYLNIFSPNTKAGVAQKYPVMIYIHGGDFVHGASNLFPAHMMAAFYDVVVVTFNYRLGALGFLSTADDNSPGNYGILDMIAAVQWVHENIDYFNGDRNLITLFGPDAGASAAGILMVAPQTRDIVTRVIAQSGSALAGQAFIYDRYRAQNTSRVFGQLVGCSIESSWKLVNCLSKGRSIYELGNAEFQPHVGLYPWAPVMDTNFTFPGDNWYEGWREADWHFMNELPEDLVRKRKYNRGLHYMTGVTTQEAAYLIYNNETLSPNYEVDWIFMEQKIKEFVFRYNYTLNPIGVYEAIKFMYTYWPDPNNKTHIRDQYVHMLSDFLFRAPTDKMVKLLVERKVPVYYYVLNTTVEAFRHPEWRKYAHDNEYYFLTGAPFMDVEFFPKKLRLERTMWTDNDRNMSHFFMKTYTDFARYGNPTPLGEVLGLHFDKAFNGELRYLNINTTYNSSILLNYRQTENAFWSEYLPTVIGVLVPTYPPSTEFWWEPKEPLQIAFWSMSIACLILLVILVMCCILWRNAKKEVDMQKFYDDPFVDAVESEMNGGLDNHLVQSQPLRARDVYQYKNTPSKFPKSQSDSQSVRSPSSLGATYTTKAGSQSSLKSAISLKESPSFPITKDVPFEKKEKYSDRDIDMKSDKSELTEKDSIISSTTTTNTSSKRDLLTSSPVPRPRTQISSNKSSRTLLDGGIPQTEV</sequence>
<evidence type="ECO:0000256" key="3">
    <source>
        <dbReference type="ARBA" id="ARBA00023180"/>
    </source>
</evidence>
<dbReference type="InterPro" id="IPR019819">
    <property type="entry name" value="Carboxylesterase_B_CS"/>
</dbReference>
<dbReference type="Gene3D" id="3.40.50.1820">
    <property type="entry name" value="alpha/beta hydrolase"/>
    <property type="match status" value="1"/>
</dbReference>
<keyword evidence="3" id="KW-0325">Glycoprotein</keyword>
<keyword evidence="2" id="KW-0732">Signal</keyword>
<dbReference type="STRING" id="568069.A0A1J1IPN1"/>
<proteinExistence type="inferred from homology"/>
<feature type="domain" description="Carboxylesterase type B" evidence="6">
    <location>
        <begin position="208"/>
        <end position="730"/>
    </location>
</feature>
<dbReference type="PANTHER" id="PTHR43903">
    <property type="entry name" value="NEUROLIGIN"/>
    <property type="match status" value="1"/>
</dbReference>
<protein>
    <submittedName>
        <fullName evidence="7">CLUMA_CG013720, isoform A</fullName>
    </submittedName>
</protein>
<dbReference type="AlphaFoldDB" id="A0A1J1IPN1"/>
<dbReference type="InterPro" id="IPR029058">
    <property type="entry name" value="AB_hydrolase_fold"/>
</dbReference>
<evidence type="ECO:0000256" key="2">
    <source>
        <dbReference type="ARBA" id="ARBA00022729"/>
    </source>
</evidence>
<dbReference type="SUPFAM" id="SSF53474">
    <property type="entry name" value="alpha/beta-Hydrolases"/>
    <property type="match status" value="1"/>
</dbReference>
<organism evidence="7 8">
    <name type="scientific">Clunio marinus</name>
    <dbReference type="NCBI Taxonomy" id="568069"/>
    <lineage>
        <taxon>Eukaryota</taxon>
        <taxon>Metazoa</taxon>
        <taxon>Ecdysozoa</taxon>
        <taxon>Arthropoda</taxon>
        <taxon>Hexapoda</taxon>
        <taxon>Insecta</taxon>
        <taxon>Pterygota</taxon>
        <taxon>Neoptera</taxon>
        <taxon>Endopterygota</taxon>
        <taxon>Diptera</taxon>
        <taxon>Nematocera</taxon>
        <taxon>Chironomoidea</taxon>
        <taxon>Chironomidae</taxon>
        <taxon>Clunio</taxon>
    </lineage>
</organism>
<dbReference type="Pfam" id="PF00135">
    <property type="entry name" value="COesterase"/>
    <property type="match status" value="1"/>
</dbReference>
<feature type="compositionally biased region" description="Basic and acidic residues" evidence="4">
    <location>
        <begin position="892"/>
        <end position="913"/>
    </location>
</feature>
<evidence type="ECO:0000259" key="6">
    <source>
        <dbReference type="Pfam" id="PF00135"/>
    </source>
</evidence>
<feature type="compositionally biased region" description="Polar residues" evidence="4">
    <location>
        <begin position="930"/>
        <end position="950"/>
    </location>
</feature>
<reference evidence="7 8" key="1">
    <citation type="submission" date="2015-04" db="EMBL/GenBank/DDBJ databases">
        <authorList>
            <person name="Syromyatnikov M.Y."/>
            <person name="Popov V.N."/>
        </authorList>
    </citation>
    <scope>NUCLEOTIDE SEQUENCE [LARGE SCALE GENOMIC DNA]</scope>
</reference>
<feature type="region of interest" description="Disordered" evidence="4">
    <location>
        <begin position="835"/>
        <end position="861"/>
    </location>
</feature>